<accession>A0A0E3EX36</accession>
<protein>
    <submittedName>
        <fullName evidence="2">Uncharacterized protein</fullName>
    </submittedName>
</protein>
<evidence type="ECO:0000256" key="1">
    <source>
        <dbReference type="SAM" id="Phobius"/>
    </source>
</evidence>
<gene>
    <name evidence="3" type="ORF">Syn7803C36_211</name>
    <name evidence="2" type="ORF">Syn7803C67_209</name>
</gene>
<keyword evidence="1" id="KW-0812">Transmembrane</keyword>
<keyword evidence="1" id="KW-0472">Membrane</keyword>
<dbReference type="Proteomes" id="UP000185332">
    <property type="component" value="Segment"/>
</dbReference>
<keyword evidence="1" id="KW-1133">Transmembrane helix</keyword>
<proteinExistence type="predicted"/>
<feature type="transmembrane region" description="Helical" evidence="1">
    <location>
        <begin position="57"/>
        <end position="80"/>
    </location>
</feature>
<reference evidence="4 5" key="1">
    <citation type="submission" date="2013-12" db="EMBL/GenBank/DDBJ databases">
        <title>Ecological redundancy of diverse viral populations within a natural community.</title>
        <authorList>
            <person name="Gregory A.C."/>
            <person name="LaButti K."/>
            <person name="Copeland A."/>
            <person name="Woyke T."/>
            <person name="Sullivan M.B."/>
        </authorList>
    </citation>
    <scope>NUCLEOTIDE SEQUENCE [LARGE SCALE GENOMIC DNA]</scope>
    <source>
        <strain evidence="3">Syn7803C36</strain>
        <strain evidence="2">Syn7803C67</strain>
    </source>
</reference>
<organism evidence="2 5">
    <name type="scientific">Synechococcus phage ACG-2014b</name>
    <dbReference type="NCBI Taxonomy" id="1493508"/>
    <lineage>
        <taxon>Viruses</taxon>
        <taxon>Duplodnaviria</taxon>
        <taxon>Heunggongvirae</taxon>
        <taxon>Uroviricota</taxon>
        <taxon>Caudoviricetes</taxon>
        <taxon>Pantevenvirales</taxon>
        <taxon>Kyanoviridae</taxon>
        <taxon>Nereusvirus</taxon>
        <taxon>Nereusvirus tusconc4</taxon>
    </lineage>
</organism>
<sequence>MTLYTFKKTVEEVEEAGVEELEKEKNKQEAVAVIVALISFFGKPLFLMLLWNWLMPSIFGLAAIGYLKSFGLYLIARIIIDKND</sequence>
<evidence type="ECO:0000313" key="3">
    <source>
        <dbReference type="EMBL" id="AIX46266.1"/>
    </source>
</evidence>
<evidence type="ECO:0000313" key="2">
    <source>
        <dbReference type="EMBL" id="AIX17861.1"/>
    </source>
</evidence>
<dbReference type="Proteomes" id="UP000185338">
    <property type="component" value="Segment"/>
</dbReference>
<name>A0A0E3EX36_9CAUD</name>
<evidence type="ECO:0000313" key="4">
    <source>
        <dbReference type="Proteomes" id="UP000185332"/>
    </source>
</evidence>
<dbReference type="EMBL" id="KJ019161">
    <property type="protein sequence ID" value="AIX46266.1"/>
    <property type="molecule type" value="Genomic_DNA"/>
</dbReference>
<feature type="transmembrane region" description="Helical" evidence="1">
    <location>
        <begin position="30"/>
        <end position="51"/>
    </location>
</feature>
<evidence type="ECO:0000313" key="5">
    <source>
        <dbReference type="Proteomes" id="UP000185338"/>
    </source>
</evidence>
<dbReference type="EMBL" id="KJ019042">
    <property type="protein sequence ID" value="AIX17861.1"/>
    <property type="molecule type" value="Genomic_DNA"/>
</dbReference>